<reference evidence="2 3" key="1">
    <citation type="submission" date="2019-07" db="EMBL/GenBank/DDBJ databases">
        <title>Whole genome shotgun sequence of Alkalibacillus haloalkaliphilus NBRC 103110.</title>
        <authorList>
            <person name="Hosoyama A."/>
            <person name="Uohara A."/>
            <person name="Ohji S."/>
            <person name="Ichikawa N."/>
        </authorList>
    </citation>
    <scope>NUCLEOTIDE SEQUENCE [LARGE SCALE GENOMIC DNA]</scope>
    <source>
        <strain evidence="2 3">NBRC 103110</strain>
    </source>
</reference>
<gene>
    <name evidence="2" type="ORF">AHA02nite_11850</name>
</gene>
<dbReference type="RefSeq" id="WP_146815308.1">
    <property type="nucleotide sequence ID" value="NZ_BJYA01000004.1"/>
</dbReference>
<protein>
    <submittedName>
        <fullName evidence="2">Uncharacterized protein</fullName>
    </submittedName>
</protein>
<evidence type="ECO:0000313" key="3">
    <source>
        <dbReference type="Proteomes" id="UP000321440"/>
    </source>
</evidence>
<dbReference type="OrthoDB" id="9856433at2"/>
<dbReference type="InterPro" id="IPR025018">
    <property type="entry name" value="DUF3953"/>
</dbReference>
<keyword evidence="1" id="KW-1133">Transmembrane helix</keyword>
<name>A0A511W2U8_9BACI</name>
<keyword evidence="1" id="KW-0472">Membrane</keyword>
<dbReference type="EMBL" id="BJYA01000004">
    <property type="protein sequence ID" value="GEN45409.1"/>
    <property type="molecule type" value="Genomic_DNA"/>
</dbReference>
<comment type="caution">
    <text evidence="2">The sequence shown here is derived from an EMBL/GenBank/DDBJ whole genome shotgun (WGS) entry which is preliminary data.</text>
</comment>
<keyword evidence="3" id="KW-1185">Reference proteome</keyword>
<organism evidence="2 3">
    <name type="scientific">Alkalibacillus haloalkaliphilus</name>
    <dbReference type="NCBI Taxonomy" id="94136"/>
    <lineage>
        <taxon>Bacteria</taxon>
        <taxon>Bacillati</taxon>
        <taxon>Bacillota</taxon>
        <taxon>Bacilli</taxon>
        <taxon>Bacillales</taxon>
        <taxon>Bacillaceae</taxon>
        <taxon>Alkalibacillus</taxon>
    </lineage>
</organism>
<feature type="transmembrane region" description="Helical" evidence="1">
    <location>
        <begin position="9"/>
        <end position="26"/>
    </location>
</feature>
<evidence type="ECO:0000256" key="1">
    <source>
        <dbReference type="SAM" id="Phobius"/>
    </source>
</evidence>
<accession>A0A511W2U8</accession>
<feature type="transmembrane region" description="Helical" evidence="1">
    <location>
        <begin position="58"/>
        <end position="80"/>
    </location>
</feature>
<feature type="transmembrane region" description="Helical" evidence="1">
    <location>
        <begin position="32"/>
        <end position="51"/>
    </location>
</feature>
<proteinExistence type="predicted"/>
<sequence>METFDFKPIKIIFAVLTLILVVPFLFNPSVGIVLTLLLLSLSFLIATLGFEQFEKKRIALSIILVVTSLFTAGAAIYVLWLTSSLVIR</sequence>
<dbReference type="Pfam" id="PF13129">
    <property type="entry name" value="DUF3953"/>
    <property type="match status" value="1"/>
</dbReference>
<dbReference type="AlphaFoldDB" id="A0A511W2U8"/>
<keyword evidence="1" id="KW-0812">Transmembrane</keyword>
<evidence type="ECO:0000313" key="2">
    <source>
        <dbReference type="EMBL" id="GEN45409.1"/>
    </source>
</evidence>
<dbReference type="Proteomes" id="UP000321440">
    <property type="component" value="Unassembled WGS sequence"/>
</dbReference>